<evidence type="ECO:0000313" key="6">
    <source>
        <dbReference type="EMBL" id="QXE21384.1"/>
    </source>
</evidence>
<evidence type="ECO:0000256" key="4">
    <source>
        <dbReference type="ARBA" id="ARBA00023012"/>
    </source>
</evidence>
<proteinExistence type="predicted"/>
<keyword evidence="4" id="KW-0902">Two-component regulatory system</keyword>
<dbReference type="PANTHER" id="PTHR43065">
    <property type="entry name" value="SENSOR HISTIDINE KINASE"/>
    <property type="match status" value="1"/>
</dbReference>
<dbReference type="PANTHER" id="PTHR43065:SF50">
    <property type="entry name" value="HISTIDINE KINASE"/>
    <property type="match status" value="1"/>
</dbReference>
<dbReference type="EMBL" id="CP021056">
    <property type="protein sequence ID" value="QXE21384.1"/>
    <property type="molecule type" value="Genomic_DNA"/>
</dbReference>
<dbReference type="AlphaFoldDB" id="A0A975T3I3"/>
<dbReference type="InterPro" id="IPR003594">
    <property type="entry name" value="HATPase_dom"/>
</dbReference>
<evidence type="ECO:0000313" key="7">
    <source>
        <dbReference type="Proteomes" id="UP000683511"/>
    </source>
</evidence>
<dbReference type="Pfam" id="PF02518">
    <property type="entry name" value="HATPase_c"/>
    <property type="match status" value="1"/>
</dbReference>
<reference evidence="6" key="1">
    <citation type="submission" date="2017-04" db="EMBL/GenBank/DDBJ databases">
        <title>Genome deletions in a multicellular cyanobacterial endosymbiont for morphological adaptation in marine diatoms.</title>
        <authorList>
            <person name="Wang Y."/>
            <person name="Gao H."/>
            <person name="Li R."/>
            <person name="Xu X."/>
        </authorList>
    </citation>
    <scope>NUCLEOTIDE SEQUENCE</scope>
    <source>
        <strain evidence="6">FACHB 800</strain>
    </source>
</reference>
<dbReference type="Proteomes" id="UP000683511">
    <property type="component" value="Chromosome"/>
</dbReference>
<name>A0A975T3I3_9NOST</name>
<evidence type="ECO:0000256" key="3">
    <source>
        <dbReference type="ARBA" id="ARBA00022777"/>
    </source>
</evidence>
<dbReference type="InterPro" id="IPR004358">
    <property type="entry name" value="Sig_transdc_His_kin-like_C"/>
</dbReference>
<dbReference type="InterPro" id="IPR005467">
    <property type="entry name" value="His_kinase_dom"/>
</dbReference>
<dbReference type="PROSITE" id="PS50109">
    <property type="entry name" value="HIS_KIN"/>
    <property type="match status" value="1"/>
</dbReference>
<dbReference type="GO" id="GO:0000160">
    <property type="term" value="P:phosphorelay signal transduction system"/>
    <property type="evidence" value="ECO:0007669"/>
    <property type="project" value="UniProtKB-KW"/>
</dbReference>
<keyword evidence="7" id="KW-1185">Reference proteome</keyword>
<organism evidence="6 7">
    <name type="scientific">Richelia sinica FACHB-800</name>
    <dbReference type="NCBI Taxonomy" id="1357546"/>
    <lineage>
        <taxon>Bacteria</taxon>
        <taxon>Bacillati</taxon>
        <taxon>Cyanobacteriota</taxon>
        <taxon>Cyanophyceae</taxon>
        <taxon>Nostocales</taxon>
        <taxon>Nostocaceae</taxon>
        <taxon>Richelia</taxon>
    </lineage>
</organism>
<comment type="catalytic activity">
    <reaction evidence="1">
        <text>ATP + protein L-histidine = ADP + protein N-phospho-L-histidine.</text>
        <dbReference type="EC" id="2.7.13.3"/>
    </reaction>
</comment>
<sequence>MIASMEVGTQRIRDIVLSLRNFSRMDEADFKAVNLHDGIESTLLILQFRLKEKTERPEIQVIREYSELPLVECYAGQLNQVFMNILVNAIDAFEESNIGRTFEELKAHPNQIRIKTQVIDNQVIGIRISDNGKGMSEDVRNRIFDPFFTTKPVGKGTGMGMAISYQIITEKHQGTLECISTIGQGSEFIIQIPLKQ</sequence>
<feature type="domain" description="Histidine kinase" evidence="5">
    <location>
        <begin position="1"/>
        <end position="196"/>
    </location>
</feature>
<keyword evidence="3 6" id="KW-0808">Transferase</keyword>
<dbReference type="PRINTS" id="PR00344">
    <property type="entry name" value="BCTRLSENSOR"/>
</dbReference>
<dbReference type="KEGG" id="rsin:B6N60_00058"/>
<evidence type="ECO:0000256" key="2">
    <source>
        <dbReference type="ARBA" id="ARBA00012438"/>
    </source>
</evidence>
<evidence type="ECO:0000256" key="1">
    <source>
        <dbReference type="ARBA" id="ARBA00000085"/>
    </source>
</evidence>
<evidence type="ECO:0000259" key="5">
    <source>
        <dbReference type="PROSITE" id="PS50109"/>
    </source>
</evidence>
<accession>A0A975T3I3</accession>
<dbReference type="EC" id="2.7.13.3" evidence="2"/>
<protein>
    <recommendedName>
        <fullName evidence="2">histidine kinase</fullName>
        <ecNumber evidence="2">2.7.13.3</ecNumber>
    </recommendedName>
</protein>
<dbReference type="GO" id="GO:0004673">
    <property type="term" value="F:protein histidine kinase activity"/>
    <property type="evidence" value="ECO:0007669"/>
    <property type="project" value="UniProtKB-EC"/>
</dbReference>
<dbReference type="Gene3D" id="3.30.565.10">
    <property type="entry name" value="Histidine kinase-like ATPase, C-terminal domain"/>
    <property type="match status" value="1"/>
</dbReference>
<keyword evidence="3 6" id="KW-0418">Kinase</keyword>
<dbReference type="InterPro" id="IPR036890">
    <property type="entry name" value="HATPase_C_sf"/>
</dbReference>
<dbReference type="SUPFAM" id="SSF55874">
    <property type="entry name" value="ATPase domain of HSP90 chaperone/DNA topoisomerase II/histidine kinase"/>
    <property type="match status" value="1"/>
</dbReference>
<dbReference type="SMART" id="SM00387">
    <property type="entry name" value="HATPase_c"/>
    <property type="match status" value="1"/>
</dbReference>
<gene>
    <name evidence="6" type="ORF">B6N60_00058</name>
</gene>